<keyword evidence="3" id="KW-1185">Reference proteome</keyword>
<dbReference type="InterPro" id="IPR001173">
    <property type="entry name" value="Glyco_trans_2-like"/>
</dbReference>
<evidence type="ECO:0000313" key="3">
    <source>
        <dbReference type="Proteomes" id="UP000727907"/>
    </source>
</evidence>
<sequence length="378" mass="41944">MGNRVSIVIPTHNRASLLRRALVCVQSQTLRDKEIVVVVDGSTDDTLSMLETSFPDVKVVHHPSSKGPSAARNAGVAAASGDWIFFHDDDDLMHPSHLAELLAATLAAPPHSLVAGRSRDFAVRDDDIVFSPPVWTAAERSDTDTLIQFLEPTALRTITHTTILWPRRLFDTEKWDETLSFYEDFDLCGRAILSGLHVIGREVGMYYIRVHAAPRITHAGDDTNQLLWSARYWLKWAAILRDHPEHRACAEALRNGLMDSLIRLSIVAAGQTYMPQLAAAFREWGGGRYYVTPRPRSALKRKVGDAVLNLAGFRALHLMLGAAETLRPKEAPYLDRLQAPASEADRQDALYIGRYETEAEAQTAAERSRATIASSASR</sequence>
<dbReference type="Proteomes" id="UP000727907">
    <property type="component" value="Unassembled WGS sequence"/>
</dbReference>
<dbReference type="RefSeq" id="WP_216964741.1">
    <property type="nucleotide sequence ID" value="NZ_JAHOPB010000002.1"/>
</dbReference>
<feature type="domain" description="Glycosyltransferase 2-like" evidence="1">
    <location>
        <begin position="6"/>
        <end position="124"/>
    </location>
</feature>
<dbReference type="PANTHER" id="PTHR43685:SF2">
    <property type="entry name" value="GLYCOSYLTRANSFERASE 2-LIKE DOMAIN-CONTAINING PROTEIN"/>
    <property type="match status" value="1"/>
</dbReference>
<evidence type="ECO:0000259" key="1">
    <source>
        <dbReference type="Pfam" id="PF00535"/>
    </source>
</evidence>
<dbReference type="Pfam" id="PF00535">
    <property type="entry name" value="Glycos_transf_2"/>
    <property type="match status" value="1"/>
</dbReference>
<protein>
    <submittedName>
        <fullName evidence="2">Glycosyltransferase family 2 protein</fullName>
    </submittedName>
</protein>
<gene>
    <name evidence="2" type="ORF">KQ910_20510</name>
</gene>
<proteinExistence type="predicted"/>
<organism evidence="2 3">
    <name type="scientific">Reyranella humidisoli</name>
    <dbReference type="NCBI Taxonomy" id="2849149"/>
    <lineage>
        <taxon>Bacteria</taxon>
        <taxon>Pseudomonadati</taxon>
        <taxon>Pseudomonadota</taxon>
        <taxon>Alphaproteobacteria</taxon>
        <taxon>Hyphomicrobiales</taxon>
        <taxon>Reyranellaceae</taxon>
        <taxon>Reyranella</taxon>
    </lineage>
</organism>
<dbReference type="EMBL" id="JAHOPB010000002">
    <property type="protein sequence ID" value="MBU8876167.1"/>
    <property type="molecule type" value="Genomic_DNA"/>
</dbReference>
<name>A0ABS6IR23_9HYPH</name>
<evidence type="ECO:0000313" key="2">
    <source>
        <dbReference type="EMBL" id="MBU8876167.1"/>
    </source>
</evidence>
<accession>A0ABS6IR23</accession>
<dbReference type="CDD" id="cd00761">
    <property type="entry name" value="Glyco_tranf_GTA_type"/>
    <property type="match status" value="1"/>
</dbReference>
<dbReference type="PANTHER" id="PTHR43685">
    <property type="entry name" value="GLYCOSYLTRANSFERASE"/>
    <property type="match status" value="1"/>
</dbReference>
<dbReference type="InterPro" id="IPR050834">
    <property type="entry name" value="Glycosyltransf_2"/>
</dbReference>
<reference evidence="2 3" key="1">
    <citation type="submission" date="2021-06" db="EMBL/GenBank/DDBJ databases">
        <authorList>
            <person name="Lee D.H."/>
        </authorList>
    </citation>
    <scope>NUCLEOTIDE SEQUENCE [LARGE SCALE GENOMIC DNA]</scope>
    <source>
        <strain evidence="2 3">MMS21-HV4-11</strain>
    </source>
</reference>
<comment type="caution">
    <text evidence="2">The sequence shown here is derived from an EMBL/GenBank/DDBJ whole genome shotgun (WGS) entry which is preliminary data.</text>
</comment>